<dbReference type="EMBL" id="SNRY01000083">
    <property type="protein sequence ID" value="KAA6347838.1"/>
    <property type="molecule type" value="Genomic_DNA"/>
</dbReference>
<accession>A0A5J4SPF5</accession>
<name>A0A5J4SPF5_9ZZZZ</name>
<sequence length="164" mass="19073">MNTVVFKGGKRGMIKQVLTSSTGYVLIEWENGTQTKEMSFNLINAEGNTLKKRKKSETEGMSRGEKKRYNDKKELEAYNNLSRMERHKQDILHVNSMTQGNRTSLSFKMWEEKMSAIWIKARDLGDKYIVGIHDSVFNYMRATERQAYALAKFADENNIEFINN</sequence>
<dbReference type="AlphaFoldDB" id="A0A5J4SPF5"/>
<gene>
    <name evidence="1" type="ORF">EZS27_004703</name>
</gene>
<comment type="caution">
    <text evidence="1">The sequence shown here is derived from an EMBL/GenBank/DDBJ whole genome shotgun (WGS) entry which is preliminary data.</text>
</comment>
<proteinExistence type="predicted"/>
<organism evidence="1">
    <name type="scientific">termite gut metagenome</name>
    <dbReference type="NCBI Taxonomy" id="433724"/>
    <lineage>
        <taxon>unclassified sequences</taxon>
        <taxon>metagenomes</taxon>
        <taxon>organismal metagenomes</taxon>
    </lineage>
</organism>
<evidence type="ECO:0000313" key="1">
    <source>
        <dbReference type="EMBL" id="KAA6347838.1"/>
    </source>
</evidence>
<protein>
    <submittedName>
        <fullName evidence="1">Uncharacterized protein</fullName>
    </submittedName>
</protein>
<reference evidence="1" key="1">
    <citation type="submission" date="2019-03" db="EMBL/GenBank/DDBJ databases">
        <title>Single cell metagenomics reveals metabolic interactions within the superorganism composed of flagellate Streblomastix strix and complex community of Bacteroidetes bacteria on its surface.</title>
        <authorList>
            <person name="Treitli S.C."/>
            <person name="Kolisko M."/>
            <person name="Husnik F."/>
            <person name="Keeling P."/>
            <person name="Hampl V."/>
        </authorList>
    </citation>
    <scope>NUCLEOTIDE SEQUENCE</scope>
    <source>
        <strain evidence="1">STM</strain>
    </source>
</reference>